<evidence type="ECO:0000256" key="7">
    <source>
        <dbReference type="ARBA" id="ARBA00022968"/>
    </source>
</evidence>
<evidence type="ECO:0000256" key="3">
    <source>
        <dbReference type="ARBA" id="ARBA00008919"/>
    </source>
</evidence>
<evidence type="ECO:0000259" key="13">
    <source>
        <dbReference type="Pfam" id="PF00852"/>
    </source>
</evidence>
<dbReference type="SUPFAM" id="SSF53756">
    <property type="entry name" value="UDP-Glycosyltransferase/glycogen phosphorylase"/>
    <property type="match status" value="1"/>
</dbReference>
<sequence length="324" mass="37737">MAEGNLAFLENKCPFANCLVTDDSYYFSDISQFDAILFLGRDISNIKMPSVRSPKQVYVFAAQESSANYPLCDEYLDGFFNLTWTYRIDSDLYLGYFTILDLAGNVVGPAIDMKWPDVLEPTCDELKIKLRSKSKLAAWFVSHCSTLSDREGLVEEVQEELRIYGLSVDIYGTCGTLTCPTKEPELCYEMIERDYYFYFALENSFAEDYVTEKLLTALNNFAVPVVYGGANYSRFLPPGSYLDGRELGAKELVNQMIDAVNNMTKYYDFFRWTNHYVYENRIQANEICKFCEIMNDERKISDMSVRDDFRRWWNDENYYYNCLE</sequence>
<dbReference type="InterPro" id="IPR031481">
    <property type="entry name" value="Glyco_tran_10_N"/>
</dbReference>
<keyword evidence="11" id="KW-0325">Glycoprotein</keyword>
<evidence type="ECO:0000256" key="9">
    <source>
        <dbReference type="ARBA" id="ARBA00023034"/>
    </source>
</evidence>
<keyword evidence="10" id="KW-0472">Membrane</keyword>
<feature type="domain" description="Fucosyltransferase N-terminal" evidence="14">
    <location>
        <begin position="11"/>
        <end position="96"/>
    </location>
</feature>
<dbReference type="AlphaFoldDB" id="A0AAU9TJY8"/>
<dbReference type="Pfam" id="PF00852">
    <property type="entry name" value="Glyco_transf_10"/>
    <property type="match status" value="1"/>
</dbReference>
<protein>
    <recommendedName>
        <fullName evidence="12">Fucosyltransferase</fullName>
        <ecNumber evidence="12">2.4.1.-</ecNumber>
    </recommendedName>
</protein>
<accession>A0AAU9TJY8</accession>
<dbReference type="InterPro" id="IPR055270">
    <property type="entry name" value="Glyco_tran_10_C"/>
</dbReference>
<evidence type="ECO:0000313" key="16">
    <source>
        <dbReference type="Proteomes" id="UP001153954"/>
    </source>
</evidence>
<name>A0AAU9TJY8_EUPED</name>
<evidence type="ECO:0000256" key="12">
    <source>
        <dbReference type="RuleBase" id="RU003832"/>
    </source>
</evidence>
<evidence type="ECO:0000313" key="15">
    <source>
        <dbReference type="EMBL" id="CAH2087268.1"/>
    </source>
</evidence>
<gene>
    <name evidence="15" type="ORF">EEDITHA_LOCUS3550</name>
</gene>
<evidence type="ECO:0000256" key="2">
    <source>
        <dbReference type="ARBA" id="ARBA00004922"/>
    </source>
</evidence>
<dbReference type="InterPro" id="IPR038577">
    <property type="entry name" value="GT10-like_C_sf"/>
</dbReference>
<keyword evidence="9 12" id="KW-0333">Golgi apparatus</keyword>
<evidence type="ECO:0000256" key="11">
    <source>
        <dbReference type="ARBA" id="ARBA00023180"/>
    </source>
</evidence>
<dbReference type="EC" id="2.4.1.-" evidence="12"/>
<organism evidence="15 16">
    <name type="scientific">Euphydryas editha</name>
    <name type="common">Edith's checkerspot</name>
    <dbReference type="NCBI Taxonomy" id="104508"/>
    <lineage>
        <taxon>Eukaryota</taxon>
        <taxon>Metazoa</taxon>
        <taxon>Ecdysozoa</taxon>
        <taxon>Arthropoda</taxon>
        <taxon>Hexapoda</taxon>
        <taxon>Insecta</taxon>
        <taxon>Pterygota</taxon>
        <taxon>Neoptera</taxon>
        <taxon>Endopterygota</taxon>
        <taxon>Lepidoptera</taxon>
        <taxon>Glossata</taxon>
        <taxon>Ditrysia</taxon>
        <taxon>Papilionoidea</taxon>
        <taxon>Nymphalidae</taxon>
        <taxon>Nymphalinae</taxon>
        <taxon>Euphydryas</taxon>
    </lineage>
</organism>
<dbReference type="EMBL" id="CAKOGL010000006">
    <property type="protein sequence ID" value="CAH2087268.1"/>
    <property type="molecule type" value="Genomic_DNA"/>
</dbReference>
<evidence type="ECO:0000256" key="6">
    <source>
        <dbReference type="ARBA" id="ARBA00022692"/>
    </source>
</evidence>
<keyword evidence="5 12" id="KW-0808">Transferase</keyword>
<comment type="caution">
    <text evidence="15">The sequence shown here is derived from an EMBL/GenBank/DDBJ whole genome shotgun (WGS) entry which is preliminary data.</text>
</comment>
<keyword evidence="6 12" id="KW-0812">Transmembrane</keyword>
<comment type="pathway">
    <text evidence="2">Protein modification; protein glycosylation.</text>
</comment>
<dbReference type="Gene3D" id="3.40.50.11660">
    <property type="entry name" value="Glycosyl transferase family 10, C-terminal domain"/>
    <property type="match status" value="1"/>
</dbReference>
<evidence type="ECO:0000256" key="10">
    <source>
        <dbReference type="ARBA" id="ARBA00023136"/>
    </source>
</evidence>
<dbReference type="GO" id="GO:0008417">
    <property type="term" value="F:fucosyltransferase activity"/>
    <property type="evidence" value="ECO:0007669"/>
    <property type="project" value="InterPro"/>
</dbReference>
<evidence type="ECO:0000256" key="5">
    <source>
        <dbReference type="ARBA" id="ARBA00022679"/>
    </source>
</evidence>
<keyword evidence="4 12" id="KW-0328">Glycosyltransferase</keyword>
<comment type="subcellular location">
    <subcellularLocation>
        <location evidence="1 12">Golgi apparatus</location>
        <location evidence="1 12">Golgi stack membrane</location>
        <topology evidence="1 12">Single-pass type II membrane protein</topology>
    </subcellularLocation>
</comment>
<evidence type="ECO:0000259" key="14">
    <source>
        <dbReference type="Pfam" id="PF17039"/>
    </source>
</evidence>
<evidence type="ECO:0000256" key="4">
    <source>
        <dbReference type="ARBA" id="ARBA00022676"/>
    </source>
</evidence>
<comment type="similarity">
    <text evidence="3 12">Belongs to the glycosyltransferase 10 family.</text>
</comment>
<evidence type="ECO:0000256" key="8">
    <source>
        <dbReference type="ARBA" id="ARBA00022989"/>
    </source>
</evidence>
<dbReference type="PANTHER" id="PTHR48438">
    <property type="entry name" value="ALPHA-(1,3)-FUCOSYLTRANSFERASE C-RELATED"/>
    <property type="match status" value="1"/>
</dbReference>
<dbReference type="InterPro" id="IPR001503">
    <property type="entry name" value="Glyco_trans_10"/>
</dbReference>
<dbReference type="PANTHER" id="PTHR48438:SF1">
    <property type="entry name" value="ALPHA-(1,3)-FUCOSYLTRANSFERASE C-RELATED"/>
    <property type="match status" value="1"/>
</dbReference>
<keyword evidence="8" id="KW-1133">Transmembrane helix</keyword>
<keyword evidence="7" id="KW-0735">Signal-anchor</keyword>
<dbReference type="GO" id="GO:0032580">
    <property type="term" value="C:Golgi cisterna membrane"/>
    <property type="evidence" value="ECO:0007669"/>
    <property type="project" value="UniProtKB-SubCell"/>
</dbReference>
<dbReference type="Proteomes" id="UP001153954">
    <property type="component" value="Unassembled WGS sequence"/>
</dbReference>
<reference evidence="15" key="1">
    <citation type="submission" date="2022-03" db="EMBL/GenBank/DDBJ databases">
        <authorList>
            <person name="Tunstrom K."/>
        </authorList>
    </citation>
    <scope>NUCLEOTIDE SEQUENCE</scope>
</reference>
<proteinExistence type="inferred from homology"/>
<evidence type="ECO:0000256" key="1">
    <source>
        <dbReference type="ARBA" id="ARBA00004447"/>
    </source>
</evidence>
<feature type="domain" description="Fucosyltransferase C-terminal" evidence="13">
    <location>
        <begin position="131"/>
        <end position="301"/>
    </location>
</feature>
<dbReference type="Pfam" id="PF17039">
    <property type="entry name" value="Glyco_tran_10_N"/>
    <property type="match status" value="1"/>
</dbReference>
<keyword evidence="16" id="KW-1185">Reference proteome</keyword>